<name>A0ABP7F6W1_9MICO</name>
<evidence type="ECO:0000313" key="2">
    <source>
        <dbReference type="EMBL" id="GAA3732538.1"/>
    </source>
</evidence>
<dbReference type="Proteomes" id="UP001501004">
    <property type="component" value="Unassembled WGS sequence"/>
</dbReference>
<sequence>MSDPHVRAADVDQIAARLAALEAERAITQLMYRYSHAIDENDLAAYIDCFTPDGIWTSERPNGMTTRFQGPAEFAEFIRRHTVTDQWRMKHITVHPSITLLSDSEAAAHSYFLRIDTRPDDGPSYIWAMGHYLDRCVRGVDDTWRFVERKVVVEDRSSTPQ</sequence>
<gene>
    <name evidence="2" type="ORF">GCM10022239_06160</name>
</gene>
<comment type="caution">
    <text evidence="2">The sequence shown here is derived from an EMBL/GenBank/DDBJ whole genome shotgun (WGS) entry which is preliminary data.</text>
</comment>
<evidence type="ECO:0000259" key="1">
    <source>
        <dbReference type="Pfam" id="PF13577"/>
    </source>
</evidence>
<reference evidence="3" key="1">
    <citation type="journal article" date="2019" name="Int. J. Syst. Evol. Microbiol.">
        <title>The Global Catalogue of Microorganisms (GCM) 10K type strain sequencing project: providing services to taxonomists for standard genome sequencing and annotation.</title>
        <authorList>
            <consortium name="The Broad Institute Genomics Platform"/>
            <consortium name="The Broad Institute Genome Sequencing Center for Infectious Disease"/>
            <person name="Wu L."/>
            <person name="Ma J."/>
        </authorList>
    </citation>
    <scope>NUCLEOTIDE SEQUENCE [LARGE SCALE GENOMIC DNA]</scope>
    <source>
        <strain evidence="3">JCM 16949</strain>
    </source>
</reference>
<dbReference type="Pfam" id="PF13577">
    <property type="entry name" value="SnoaL_4"/>
    <property type="match status" value="1"/>
</dbReference>
<dbReference type="Gene3D" id="3.10.450.50">
    <property type="match status" value="1"/>
</dbReference>
<dbReference type="InterPro" id="IPR032710">
    <property type="entry name" value="NTF2-like_dom_sf"/>
</dbReference>
<accession>A0ABP7F6W1</accession>
<proteinExistence type="predicted"/>
<feature type="domain" description="SnoaL-like" evidence="1">
    <location>
        <begin position="20"/>
        <end position="150"/>
    </location>
</feature>
<dbReference type="InterPro" id="IPR037401">
    <property type="entry name" value="SnoaL-like"/>
</dbReference>
<dbReference type="CDD" id="cd00531">
    <property type="entry name" value="NTF2_like"/>
    <property type="match status" value="1"/>
</dbReference>
<dbReference type="EMBL" id="BAABAE010000002">
    <property type="protein sequence ID" value="GAA3732538.1"/>
    <property type="molecule type" value="Genomic_DNA"/>
</dbReference>
<evidence type="ECO:0000313" key="3">
    <source>
        <dbReference type="Proteomes" id="UP001501004"/>
    </source>
</evidence>
<protein>
    <recommendedName>
        <fullName evidence="1">SnoaL-like domain-containing protein</fullName>
    </recommendedName>
</protein>
<organism evidence="2 3">
    <name type="scientific">Leifsonella bigeumensis</name>
    <dbReference type="NCBI Taxonomy" id="433643"/>
    <lineage>
        <taxon>Bacteria</taxon>
        <taxon>Bacillati</taxon>
        <taxon>Actinomycetota</taxon>
        <taxon>Actinomycetes</taxon>
        <taxon>Micrococcales</taxon>
        <taxon>Microbacteriaceae</taxon>
        <taxon>Leifsonella</taxon>
    </lineage>
</organism>
<dbReference type="SUPFAM" id="SSF54427">
    <property type="entry name" value="NTF2-like"/>
    <property type="match status" value="1"/>
</dbReference>
<keyword evidence="3" id="KW-1185">Reference proteome</keyword>
<dbReference type="RefSeq" id="WP_344753601.1">
    <property type="nucleotide sequence ID" value="NZ_BAABAE010000002.1"/>
</dbReference>